<organism evidence="1 2">
    <name type="scientific">Melastoma candidum</name>
    <dbReference type="NCBI Taxonomy" id="119954"/>
    <lineage>
        <taxon>Eukaryota</taxon>
        <taxon>Viridiplantae</taxon>
        <taxon>Streptophyta</taxon>
        <taxon>Embryophyta</taxon>
        <taxon>Tracheophyta</taxon>
        <taxon>Spermatophyta</taxon>
        <taxon>Magnoliopsida</taxon>
        <taxon>eudicotyledons</taxon>
        <taxon>Gunneridae</taxon>
        <taxon>Pentapetalae</taxon>
        <taxon>rosids</taxon>
        <taxon>malvids</taxon>
        <taxon>Myrtales</taxon>
        <taxon>Melastomataceae</taxon>
        <taxon>Melastomatoideae</taxon>
        <taxon>Melastomateae</taxon>
        <taxon>Melastoma</taxon>
    </lineage>
</organism>
<dbReference type="EMBL" id="CM042884">
    <property type="protein sequence ID" value="KAI4370916.1"/>
    <property type="molecule type" value="Genomic_DNA"/>
</dbReference>
<gene>
    <name evidence="1" type="ORF">MLD38_019209</name>
</gene>
<evidence type="ECO:0000313" key="2">
    <source>
        <dbReference type="Proteomes" id="UP001057402"/>
    </source>
</evidence>
<keyword evidence="2" id="KW-1185">Reference proteome</keyword>
<reference evidence="2" key="1">
    <citation type="journal article" date="2023" name="Front. Plant Sci.">
        <title>Chromosomal-level genome assembly of Melastoma candidum provides insights into trichome evolution.</title>
        <authorList>
            <person name="Zhong Y."/>
            <person name="Wu W."/>
            <person name="Sun C."/>
            <person name="Zou P."/>
            <person name="Liu Y."/>
            <person name="Dai S."/>
            <person name="Zhou R."/>
        </authorList>
    </citation>
    <scope>NUCLEOTIDE SEQUENCE [LARGE SCALE GENOMIC DNA]</scope>
</reference>
<dbReference type="Proteomes" id="UP001057402">
    <property type="component" value="Chromosome 5"/>
</dbReference>
<proteinExistence type="predicted"/>
<sequence length="1617" mass="181068">MDAFSLEYEIRTVRGIESCFVSLPLPLIQALQQSTPSWKLLPGLLPMELRHLPSGDSWAVAWSGDVSNSGSVIEGLPPLRNIQHAIDLVPGAPLPNLAAYRMPPKQRAAMQKQVEELISKGLVRESKSPCACPALLTPKKDGSWRMCVDSRSINKITVKYRFPIPRLDDMLDQLVGAKVFSKIDLRSGYHQIRLRAGDEWKTAFKTPDGLYEWMVMPFGLSNAPSTFMRVMTDVLKPFLKTFVVVYFDDILIYSKTEEDHLIHLRHVLDVLSQEKLYINLKKCSFMEREVLFLGYIISDKGLAPDPEKVRAIIEWPTPMSITEVRSFHGLASFYRRFIKNFSSVMSPLTECLKKENFEWTSSAAKAFEHVKSLMSSAPILALPDFDKLFVLECDASKKGIGAVLTQDGKPVEFFSEKLSDAKQRYSTYDLEFYALVRSIQHWQHYLAYREFVVYSDHQALRYLNSQKKLSGKYVKWSSFLNEFNFTMKYKSGQLNTVADALSRRSFVITIMSAQTLGFEELKNQYQTDDFFGSIVTKLQGGSDRELLPYRLHEGGLFKAYVGKFGDVLRDRVDYYQISQQFAECISLLNHSKVQVRVISNLAKATLVTVEPLTEDDWEVLELNSESAEAAMLKQIQVVHETMNFPLWLHGHSIIRFRVLSTFPEKALVQLVPGSEVAVAPKRRLQISNTDQETTEHSSEERIYRALPRVQDPNHALTQKMEINSLALSISLSAIAYVHPETANHFGFRSLCSVVVLPSTTKVLKSKLIKNQLKVKGETGPKEGSTGSLAAKKVERYYVVSLLMSDAVVEGHIMIAQPVCMYLGIGPRSWVHVKTCNGRVINDSSSLTMSPIYLKVLGKDQNNGKSDESTLDFQGNQRKQNGNSKHDEDVIRDVEDWSTHVRLINALSEQHYMKEHDVSNDQSRNVVGLLAILRAWHLAHMNAFNLDCQKEIRSLTLGGESIVHFEIDRWQFRSSGKFKLSSGSMERNVRTEDQTFQIFFLLSQCVTSKDKFAAYELAFSRGKGGRDEDMELQKQKVVLGNPATLHYSALKQAENEPFSDLSSLSWIQAAASDIINRLMVLLSSTAGKWFSLHDLPVPGHVLIHGPAGSGKSLLARAVAKYFEHHADILAHITMVFLRRDYISCSQFALEKNSSIRQKISSYISDALDHAPSVIVLDDLDSIVALPSDSEGPVSSSSSMELTEFLEDIIDEYAEKRKSKCGIGPIAFLATIKSLVKIPQSLSSSGRFDFHDVAFKCDGYDAYDLEILVDRAIHASVVRLMPSSSERCDKVTLVKDDFSRAMDNFLPVSMRDVMKTAPKSGHSGWEDVGGLLDVRNAIKEMIELPSKFPNVFGQAPLRLRSNVLLYGPPGCGKTHIVGAAAASLSLRFISVKGPELLNKYIGASEQAVRDIFFKAAAAAPCLLFLDEFDSVAPKRGHDNTGVTDRVVNQFLTELDGVEVLTGVFVFVATSRPDLLDAALLRPGRLDRLLFCDLPSKQERLDILKVLSRKLPVEHDVDLDAVANMTDGFSGADLQALLSDTQLEAVHVLLDNQIMEESNQCVKTPVITNDLLISVTSKARPSVADAEKKRLYGIYSQFLYSKRSTAAQSRDSKGKRATLA</sequence>
<accession>A0ACB9QY59</accession>
<evidence type="ECO:0000313" key="1">
    <source>
        <dbReference type="EMBL" id="KAI4370916.1"/>
    </source>
</evidence>
<protein>
    <submittedName>
        <fullName evidence="1">Uncharacterized protein</fullName>
    </submittedName>
</protein>
<comment type="caution">
    <text evidence="1">The sequence shown here is derived from an EMBL/GenBank/DDBJ whole genome shotgun (WGS) entry which is preliminary data.</text>
</comment>
<name>A0ACB9QY59_9MYRT</name>